<feature type="transmembrane region" description="Helical" evidence="2">
    <location>
        <begin position="67"/>
        <end position="84"/>
    </location>
</feature>
<name>A0A285ECM8_9ACTN</name>
<feature type="region of interest" description="Disordered" evidence="1">
    <location>
        <begin position="132"/>
        <end position="154"/>
    </location>
</feature>
<keyword evidence="4" id="KW-1185">Reference proteome</keyword>
<reference evidence="3 4" key="1">
    <citation type="submission" date="2017-09" db="EMBL/GenBank/DDBJ databases">
        <authorList>
            <person name="Ehlers B."/>
            <person name="Leendertz F.H."/>
        </authorList>
    </citation>
    <scope>NUCLEOTIDE SEQUENCE [LARGE SCALE GENOMIC DNA]</scope>
    <source>
        <strain evidence="3 4">DSM 46844</strain>
    </source>
</reference>
<evidence type="ECO:0000256" key="2">
    <source>
        <dbReference type="SAM" id="Phobius"/>
    </source>
</evidence>
<dbReference type="EMBL" id="OBDO01000005">
    <property type="protein sequence ID" value="SNX96902.1"/>
    <property type="molecule type" value="Genomic_DNA"/>
</dbReference>
<organism evidence="3 4">
    <name type="scientific">Geodermatophilus sabuli</name>
    <dbReference type="NCBI Taxonomy" id="1564158"/>
    <lineage>
        <taxon>Bacteria</taxon>
        <taxon>Bacillati</taxon>
        <taxon>Actinomycetota</taxon>
        <taxon>Actinomycetes</taxon>
        <taxon>Geodermatophilales</taxon>
        <taxon>Geodermatophilaceae</taxon>
        <taxon>Geodermatophilus</taxon>
    </lineage>
</organism>
<dbReference type="Proteomes" id="UP000219514">
    <property type="component" value="Unassembled WGS sequence"/>
</dbReference>
<keyword evidence="2" id="KW-1133">Transmembrane helix</keyword>
<sequence>MCSGSRLPGNAVAAYRRGVHTRPTERRPTALQWVRYALGGGLPAELSPWVLADTTEPGWIRRHLTRALVQLLPVLVLCLVLVPVPLAYRLSAVAGGVLMGLVFSIAFMTETIEHRVAKAGYPAGTAARLRAERAEREQLERRSPYRRGGAGSFD</sequence>
<evidence type="ECO:0000313" key="3">
    <source>
        <dbReference type="EMBL" id="SNX96902.1"/>
    </source>
</evidence>
<evidence type="ECO:0008006" key="5">
    <source>
        <dbReference type="Google" id="ProtNLM"/>
    </source>
</evidence>
<evidence type="ECO:0000256" key="1">
    <source>
        <dbReference type="SAM" id="MobiDB-lite"/>
    </source>
</evidence>
<feature type="compositionally biased region" description="Basic and acidic residues" evidence="1">
    <location>
        <begin position="132"/>
        <end position="143"/>
    </location>
</feature>
<keyword evidence="2" id="KW-0472">Membrane</keyword>
<evidence type="ECO:0000313" key="4">
    <source>
        <dbReference type="Proteomes" id="UP000219514"/>
    </source>
</evidence>
<accession>A0A285ECM8</accession>
<proteinExistence type="predicted"/>
<dbReference type="InterPro" id="IPR035197">
    <property type="entry name" value="DUF5313"/>
</dbReference>
<gene>
    <name evidence="3" type="ORF">SAMN06893097_105243</name>
</gene>
<dbReference type="Pfam" id="PF17240">
    <property type="entry name" value="DUF5313"/>
    <property type="match status" value="1"/>
</dbReference>
<protein>
    <recommendedName>
        <fullName evidence="5">DUF5313 domain-containing protein</fullName>
    </recommendedName>
</protein>
<keyword evidence="2" id="KW-0812">Transmembrane</keyword>
<feature type="transmembrane region" description="Helical" evidence="2">
    <location>
        <begin position="90"/>
        <end position="108"/>
    </location>
</feature>
<dbReference type="AlphaFoldDB" id="A0A285ECM8"/>